<feature type="compositionally biased region" description="Polar residues" evidence="1">
    <location>
        <begin position="51"/>
        <end position="69"/>
    </location>
</feature>
<feature type="compositionally biased region" description="Low complexity" evidence="1">
    <location>
        <begin position="369"/>
        <end position="391"/>
    </location>
</feature>
<evidence type="ECO:0000313" key="3">
    <source>
        <dbReference type="Proteomes" id="UP001165160"/>
    </source>
</evidence>
<dbReference type="Proteomes" id="UP001165160">
    <property type="component" value="Unassembled WGS sequence"/>
</dbReference>
<feature type="region of interest" description="Disordered" evidence="1">
    <location>
        <begin position="686"/>
        <end position="707"/>
    </location>
</feature>
<dbReference type="EMBL" id="BRXX01000343">
    <property type="protein sequence ID" value="GMI06225.1"/>
    <property type="molecule type" value="Genomic_DNA"/>
</dbReference>
<feature type="region of interest" description="Disordered" evidence="1">
    <location>
        <begin position="163"/>
        <end position="214"/>
    </location>
</feature>
<dbReference type="AlphaFoldDB" id="A0A9W7CIA9"/>
<feature type="compositionally biased region" description="Gly residues" evidence="1">
    <location>
        <begin position="113"/>
        <end position="125"/>
    </location>
</feature>
<reference evidence="3" key="1">
    <citation type="journal article" date="2023" name="Commun. Biol.">
        <title>Genome analysis of Parmales, the sister group of diatoms, reveals the evolutionary specialization of diatoms from phago-mixotrophs to photoautotrophs.</title>
        <authorList>
            <person name="Ban H."/>
            <person name="Sato S."/>
            <person name="Yoshikawa S."/>
            <person name="Yamada K."/>
            <person name="Nakamura Y."/>
            <person name="Ichinomiya M."/>
            <person name="Sato N."/>
            <person name="Blanc-Mathieu R."/>
            <person name="Endo H."/>
            <person name="Kuwata A."/>
            <person name="Ogata H."/>
        </authorList>
    </citation>
    <scope>NUCLEOTIDE SEQUENCE [LARGE SCALE GENOMIC DNA]</scope>
    <source>
        <strain evidence="3">NIES 3699</strain>
    </source>
</reference>
<feature type="region of interest" description="Disordered" evidence="1">
    <location>
        <begin position="345"/>
        <end position="392"/>
    </location>
</feature>
<feature type="compositionally biased region" description="Basic and acidic residues" evidence="1">
    <location>
        <begin position="32"/>
        <end position="49"/>
    </location>
</feature>
<proteinExistence type="predicted"/>
<organism evidence="2 3">
    <name type="scientific">Triparma verrucosa</name>
    <dbReference type="NCBI Taxonomy" id="1606542"/>
    <lineage>
        <taxon>Eukaryota</taxon>
        <taxon>Sar</taxon>
        <taxon>Stramenopiles</taxon>
        <taxon>Ochrophyta</taxon>
        <taxon>Bolidophyceae</taxon>
        <taxon>Parmales</taxon>
        <taxon>Triparmaceae</taxon>
        <taxon>Triparma</taxon>
    </lineage>
</organism>
<evidence type="ECO:0000313" key="2">
    <source>
        <dbReference type="EMBL" id="GMI06225.1"/>
    </source>
</evidence>
<comment type="caution">
    <text evidence="2">The sequence shown here is derived from an EMBL/GenBank/DDBJ whole genome shotgun (WGS) entry which is preliminary data.</text>
</comment>
<keyword evidence="3" id="KW-1185">Reference proteome</keyword>
<feature type="region of interest" description="Disordered" evidence="1">
    <location>
        <begin position="15"/>
        <end position="126"/>
    </location>
</feature>
<evidence type="ECO:0000256" key="1">
    <source>
        <dbReference type="SAM" id="MobiDB-lite"/>
    </source>
</evidence>
<gene>
    <name evidence="2" type="ORF">TrVE_jg10109</name>
</gene>
<name>A0A9W7CIA9_9STRA</name>
<accession>A0A9W7CIA9</accession>
<sequence>MDAPDPLYARILANALSKGSKNNPSGGPADAEIEKIRDKGDKEPEKETPRLTGQEQEGRAQRQSVSGKASMSVLLGDNGGEGHDIFSGAFRKSVRQVTRSLRQEKEDGEGGDGGDGGEGGEGGGRVAEIAAAVMLKQPHPPPSIKSTANSAPNVAVAVAGGAGGPVPGSRPGTTGVKARPSTTGGVGSANGSDSIRRPGTTGRVGRKKSNMPQPKTMNANAIRQIEKQKLHRHRVLSARHVTSSWVSEATVRKWDRLRSKHDHKLKNEKYHGMSLSLKLHNNVVNLDAFVRNDERHKALLSKVQHFTNNKESERTKNYRMHRQKMRLERQKHQDFHMQELAATLPRAATAPKSPRPASTRQQRRQFLRSAPANPVSPPRSSVSVTGSSYKSPRAKRMTLMTNKELSELRAKRKKKKLKIFSDGDDQQLDDNADHTNKIISSSSAVVRGEEFLTTIDFLKDEDFLNEGYVKYRGMTAEDYLKIYKGMLDEIPPIITEEDIYLEQRREWDPAAKPFDAEAEKKKGVMTVQHLTLMLKDLKEGNKESEGREGGEGTKGIVERSTARLGTGEFFEGADDLRPVGFLDSPRLRRLKPHLCSEGGDFYFEDSPGSGPADYMSVSLAGTGGSDFEGATPNFSDGDGDGGEELVGTEIPLFKFEPEEDSAIVSNSEVDNEEEDLQDVQAVQVVPAASHNSASELEPERIEQDEPTPLVQLKVTSMPPAPMSKLPSHLQSLLENIADEEEEKKS</sequence>
<feature type="region of interest" description="Disordered" evidence="1">
    <location>
        <begin position="658"/>
        <end position="677"/>
    </location>
</feature>
<protein>
    <submittedName>
        <fullName evidence="2">Uncharacterized protein</fullName>
    </submittedName>
</protein>